<reference evidence="2 3" key="1">
    <citation type="submission" date="2018-01" db="EMBL/GenBank/DDBJ databases">
        <title>The whole genome sequencing and assembly of Paenibacillus chitinolyticus KCCM 41400 strain.</title>
        <authorList>
            <person name="Kim J.-Y."/>
            <person name="Park M.-K."/>
            <person name="Lee Y.-J."/>
            <person name="Yi H."/>
            <person name="Bahn Y.-S."/>
            <person name="Kim J.F."/>
            <person name="Lee D.-W."/>
        </authorList>
    </citation>
    <scope>NUCLEOTIDE SEQUENCE [LARGE SCALE GENOMIC DNA]</scope>
    <source>
        <strain evidence="2 3">KCCM 41400</strain>
    </source>
</reference>
<evidence type="ECO:0000313" key="3">
    <source>
        <dbReference type="Proteomes" id="UP000288943"/>
    </source>
</evidence>
<dbReference type="SFLD" id="SFLDG01140">
    <property type="entry name" value="C2.B:_Phosphomannomutase_and_P"/>
    <property type="match status" value="1"/>
</dbReference>
<dbReference type="SFLD" id="SFLDS00003">
    <property type="entry name" value="Haloacid_Dehalogenase"/>
    <property type="match status" value="1"/>
</dbReference>
<accession>A0A410X4U6</accession>
<keyword evidence="4" id="KW-1185">Reference proteome</keyword>
<dbReference type="InterPro" id="IPR036412">
    <property type="entry name" value="HAD-like_sf"/>
</dbReference>
<dbReference type="PANTHER" id="PTHR10000">
    <property type="entry name" value="PHOSPHOSERINE PHOSPHATASE"/>
    <property type="match status" value="1"/>
</dbReference>
<sequence>MERAIVFFDIDGTLLDENKQIPASTRKAVRLLQERGVYTAIATGRVPSMFKDIREELGISSYVSINGQYVLFEGREIYTNPMDPEKLAELVRAADEQGHPLAYCGHPEIRVSSSHPHVKESYDNLKLPCPETDPEFYKHSAVFQGHLFCDAESEKLYAERYPYFQFIRWHEHALDVLPAGSSKAIGIQEMLKAVGIPNENCYAFGDGLNDIQMLTSVGTGIAMGNAAPEAKAAADLVTDSCSEDGILKGLVQVGLLPEEALEELGEHAR</sequence>
<dbReference type="EMBL" id="JAMDMJ010000008">
    <property type="protein sequence ID" value="MCY9595424.1"/>
    <property type="molecule type" value="Genomic_DNA"/>
</dbReference>
<dbReference type="OrthoDB" id="9810101at2"/>
<dbReference type="Gene3D" id="3.40.50.1000">
    <property type="entry name" value="HAD superfamily/HAD-like"/>
    <property type="match status" value="1"/>
</dbReference>
<dbReference type="GeneID" id="95374326"/>
<organism evidence="2 3">
    <name type="scientific">Paenibacillus chitinolyticus</name>
    <dbReference type="NCBI Taxonomy" id="79263"/>
    <lineage>
        <taxon>Bacteria</taxon>
        <taxon>Bacillati</taxon>
        <taxon>Bacillota</taxon>
        <taxon>Bacilli</taxon>
        <taxon>Bacillales</taxon>
        <taxon>Paenibacillaceae</taxon>
        <taxon>Paenibacillus</taxon>
    </lineage>
</organism>
<dbReference type="InterPro" id="IPR000150">
    <property type="entry name" value="Cof"/>
</dbReference>
<proteinExistence type="predicted"/>
<dbReference type="CDD" id="cd07517">
    <property type="entry name" value="HAD_HPP"/>
    <property type="match status" value="1"/>
</dbReference>
<dbReference type="Proteomes" id="UP001527202">
    <property type="component" value="Unassembled WGS sequence"/>
</dbReference>
<dbReference type="NCBIfam" id="TIGR00099">
    <property type="entry name" value="Cof-subfamily"/>
    <property type="match status" value="1"/>
</dbReference>
<dbReference type="Gene3D" id="3.30.1240.10">
    <property type="match status" value="1"/>
</dbReference>
<dbReference type="InterPro" id="IPR023214">
    <property type="entry name" value="HAD_sf"/>
</dbReference>
<dbReference type="SUPFAM" id="SSF56784">
    <property type="entry name" value="HAD-like"/>
    <property type="match status" value="1"/>
</dbReference>
<gene>
    <name evidence="1" type="ORF">M5X16_06555</name>
    <name evidence="2" type="ORF">PC41400_05785</name>
</gene>
<evidence type="ECO:0000313" key="2">
    <source>
        <dbReference type="EMBL" id="QAV21641.1"/>
    </source>
</evidence>
<dbReference type="NCBIfam" id="TIGR01484">
    <property type="entry name" value="HAD-SF-IIB"/>
    <property type="match status" value="1"/>
</dbReference>
<protein>
    <submittedName>
        <fullName evidence="2">Cof-type HAD-IIB family hydrolase</fullName>
    </submittedName>
</protein>
<dbReference type="AlphaFoldDB" id="A0A410X4U6"/>
<dbReference type="GO" id="GO:0000287">
    <property type="term" value="F:magnesium ion binding"/>
    <property type="evidence" value="ECO:0007669"/>
    <property type="project" value="TreeGrafter"/>
</dbReference>
<dbReference type="GO" id="GO:0016791">
    <property type="term" value="F:phosphatase activity"/>
    <property type="evidence" value="ECO:0007669"/>
    <property type="project" value="UniProtKB-ARBA"/>
</dbReference>
<name>A0A410X4U6_9BACL</name>
<dbReference type="SFLD" id="SFLDG01144">
    <property type="entry name" value="C2.B.4:_PGP_Like"/>
    <property type="match status" value="1"/>
</dbReference>
<reference evidence="1 4" key="2">
    <citation type="submission" date="2022-05" db="EMBL/GenBank/DDBJ databases">
        <title>Genome Sequencing of Bee-Associated Microbes.</title>
        <authorList>
            <person name="Dunlap C."/>
        </authorList>
    </citation>
    <scope>NUCLEOTIDE SEQUENCE [LARGE SCALE GENOMIC DNA]</scope>
    <source>
        <strain evidence="1 4">NRRL B-23120</strain>
    </source>
</reference>
<evidence type="ECO:0000313" key="1">
    <source>
        <dbReference type="EMBL" id="MCY9595424.1"/>
    </source>
</evidence>
<evidence type="ECO:0000313" key="4">
    <source>
        <dbReference type="Proteomes" id="UP001527202"/>
    </source>
</evidence>
<dbReference type="GO" id="GO:0005829">
    <property type="term" value="C:cytosol"/>
    <property type="evidence" value="ECO:0007669"/>
    <property type="project" value="TreeGrafter"/>
</dbReference>
<dbReference type="EMBL" id="CP026520">
    <property type="protein sequence ID" value="QAV21641.1"/>
    <property type="molecule type" value="Genomic_DNA"/>
</dbReference>
<dbReference type="Pfam" id="PF08282">
    <property type="entry name" value="Hydrolase_3"/>
    <property type="match status" value="1"/>
</dbReference>
<dbReference type="PROSITE" id="PS01229">
    <property type="entry name" value="COF_2"/>
    <property type="match status" value="1"/>
</dbReference>
<dbReference type="RefSeq" id="WP_042229963.1">
    <property type="nucleotide sequence ID" value="NZ_CP026520.1"/>
</dbReference>
<dbReference type="KEGG" id="pchi:PC41400_05785"/>
<dbReference type="PANTHER" id="PTHR10000:SF25">
    <property type="entry name" value="PHOSPHATASE YKRA-RELATED"/>
    <property type="match status" value="1"/>
</dbReference>
<keyword evidence="2" id="KW-0378">Hydrolase</keyword>
<dbReference type="InterPro" id="IPR006379">
    <property type="entry name" value="HAD-SF_hydro_IIB"/>
</dbReference>
<dbReference type="Proteomes" id="UP000288943">
    <property type="component" value="Chromosome"/>
</dbReference>